<feature type="region of interest" description="Disordered" evidence="1">
    <location>
        <begin position="25"/>
        <end position="62"/>
    </location>
</feature>
<dbReference type="AlphaFoldDB" id="A0A386TY81"/>
<sequence>MRGIKSLSFPSVPTLPALLSVGAKQKEGSPAVHPKDSILRQAEGGYRRRRRTALPPSLLRSFGGPKDSFSSYGGLLRRIGEKGGKEGVHPSAGEREAPFQTRKSEDFYFRSLELHFNKLRYFYLPEGRVLTYKISLYIIKGNTVQSLTGLQLLTFLILA</sequence>
<evidence type="ECO:0000256" key="1">
    <source>
        <dbReference type="SAM" id="MobiDB-lite"/>
    </source>
</evidence>
<gene>
    <name evidence="2" type="ORF">DXG01_000031</name>
</gene>
<name>A0A386TY81_9AGAR</name>
<keyword evidence="2" id="KW-0378">Hydrolase</keyword>
<keyword evidence="2" id="KW-0255">Endonuclease</keyword>
<keyword evidence="2" id="KW-0540">Nuclease</keyword>
<dbReference type="EMBL" id="MH725794">
    <property type="protein sequence ID" value="AYE93186.1"/>
    <property type="molecule type" value="Genomic_DNA"/>
</dbReference>
<dbReference type="OrthoDB" id="3109937at2759"/>
<evidence type="ECO:0000313" key="2">
    <source>
        <dbReference type="EMBL" id="AYE93186.1"/>
    </source>
</evidence>
<organism evidence="2">
    <name type="scientific">Tephrocybe rancida</name>
    <dbReference type="NCBI Taxonomy" id="117070"/>
    <lineage>
        <taxon>Eukaryota</taxon>
        <taxon>Fungi</taxon>
        <taxon>Dikarya</taxon>
        <taxon>Basidiomycota</taxon>
        <taxon>Agaricomycotina</taxon>
        <taxon>Agaricomycetes</taxon>
        <taxon>Agaricomycetidae</taxon>
        <taxon>Agaricales</taxon>
        <taxon>Tricholomatineae</taxon>
        <taxon>Lyophyllaceae</taxon>
        <taxon>Tephrocybe</taxon>
    </lineage>
</organism>
<reference evidence="2" key="1">
    <citation type="submission" date="2018-08" db="EMBL/GenBank/DDBJ databases">
        <title>Comparative mitochondrial genomics of the basidiomycete Termitomyces.</title>
        <authorList>
            <person name="Nieuwenhuis M."/>
        </authorList>
    </citation>
    <scope>NUCLEOTIDE SEQUENCE</scope>
    <source>
        <strain evidence="2">TRssc25</strain>
    </source>
</reference>
<protein>
    <submittedName>
        <fullName evidence="2">LAGLIDADG homing endonuclease</fullName>
    </submittedName>
</protein>
<keyword evidence="2" id="KW-0496">Mitochondrion</keyword>
<dbReference type="GO" id="GO:0004519">
    <property type="term" value="F:endonuclease activity"/>
    <property type="evidence" value="ECO:0007669"/>
    <property type="project" value="UniProtKB-KW"/>
</dbReference>
<proteinExistence type="predicted"/>
<geneLocation type="mitochondrion" evidence="2"/>
<accession>A0A386TY81</accession>